<dbReference type="GO" id="GO:0032259">
    <property type="term" value="P:methylation"/>
    <property type="evidence" value="ECO:0007669"/>
    <property type="project" value="UniProtKB-KW"/>
</dbReference>
<dbReference type="Proteomes" id="UP000468901">
    <property type="component" value="Unassembled WGS sequence"/>
</dbReference>
<dbReference type="NCBIfam" id="TIGR01444">
    <property type="entry name" value="fkbM_fam"/>
    <property type="match status" value="1"/>
</dbReference>
<dbReference type="EMBL" id="WESC01000002">
    <property type="protein sequence ID" value="KAB7742193.1"/>
    <property type="molecule type" value="Genomic_DNA"/>
</dbReference>
<keyword evidence="2" id="KW-0489">Methyltransferase</keyword>
<sequence>MRARTSNSISVSGANIAAPRCRKSSSSIAVVIIPRVRGPRSAVGREWNRAVQAVVHDYCKALNFSCDVNFDGKATRFAIDNPSDIIQQHHLQGQFFEIEELKVVRDVVGSGKTIVEVGANIGNHLAFYAHHMDSKKIFPFEPNPAAIDLLRRNIEANGLDAVVDPRGIGIGAGASYGTFSVELPYDNNLGAARLAKSGEGQLEVYPLDERLKGEAVDFIKIDVEGMEFDVLEGAARIIGQNRPVLMVEVFRDKIPDFETWCRDHGYRIKNRFHCVHAVNFLAVAA</sequence>
<evidence type="ECO:0000313" key="3">
    <source>
        <dbReference type="Proteomes" id="UP000468901"/>
    </source>
</evidence>
<keyword evidence="2" id="KW-0808">Transferase</keyword>
<evidence type="ECO:0000313" key="2">
    <source>
        <dbReference type="EMBL" id="KAB7742193.1"/>
    </source>
</evidence>
<dbReference type="InterPro" id="IPR052514">
    <property type="entry name" value="SAM-dependent_MTase"/>
</dbReference>
<feature type="domain" description="Methyltransferase FkbM" evidence="1">
    <location>
        <begin position="116"/>
        <end position="268"/>
    </location>
</feature>
<name>A0A6N6VRT7_9HYPH</name>
<keyword evidence="3" id="KW-1185">Reference proteome</keyword>
<dbReference type="PANTHER" id="PTHR34203:SF15">
    <property type="entry name" value="SLL1173 PROTEIN"/>
    <property type="match status" value="1"/>
</dbReference>
<gene>
    <name evidence="2" type="ORF">F2P47_02680</name>
</gene>
<protein>
    <submittedName>
        <fullName evidence="2">FkbM family methyltransferase</fullName>
    </submittedName>
</protein>
<dbReference type="InterPro" id="IPR006342">
    <property type="entry name" value="FkbM_mtfrase"/>
</dbReference>
<dbReference type="Pfam" id="PF05050">
    <property type="entry name" value="Methyltransf_21"/>
    <property type="match status" value="1"/>
</dbReference>
<organism evidence="2 3">
    <name type="scientific">Parvibaculum sedimenti</name>
    <dbReference type="NCBI Taxonomy" id="2608632"/>
    <lineage>
        <taxon>Bacteria</taxon>
        <taxon>Pseudomonadati</taxon>
        <taxon>Pseudomonadota</taxon>
        <taxon>Alphaproteobacteria</taxon>
        <taxon>Hyphomicrobiales</taxon>
        <taxon>Parvibaculaceae</taxon>
        <taxon>Parvibaculum</taxon>
    </lineage>
</organism>
<reference evidence="2 3" key="1">
    <citation type="submission" date="2019-09" db="EMBL/GenBank/DDBJ databases">
        <title>Parvibaculum sedimenti sp. nov., isolated from sediment.</title>
        <authorList>
            <person name="Wang Y."/>
        </authorList>
    </citation>
    <scope>NUCLEOTIDE SEQUENCE [LARGE SCALE GENOMIC DNA]</scope>
    <source>
        <strain evidence="2 3">HXT-9</strain>
    </source>
</reference>
<comment type="caution">
    <text evidence="2">The sequence shown here is derived from an EMBL/GenBank/DDBJ whole genome shotgun (WGS) entry which is preliminary data.</text>
</comment>
<dbReference type="AlphaFoldDB" id="A0A6N6VRT7"/>
<dbReference type="Gene3D" id="3.40.50.150">
    <property type="entry name" value="Vaccinia Virus protein VP39"/>
    <property type="match status" value="1"/>
</dbReference>
<dbReference type="SUPFAM" id="SSF53335">
    <property type="entry name" value="S-adenosyl-L-methionine-dependent methyltransferases"/>
    <property type="match status" value="1"/>
</dbReference>
<proteinExistence type="predicted"/>
<accession>A0A6N6VRT7</accession>
<dbReference type="GO" id="GO:0008168">
    <property type="term" value="F:methyltransferase activity"/>
    <property type="evidence" value="ECO:0007669"/>
    <property type="project" value="UniProtKB-KW"/>
</dbReference>
<dbReference type="InterPro" id="IPR029063">
    <property type="entry name" value="SAM-dependent_MTases_sf"/>
</dbReference>
<evidence type="ECO:0000259" key="1">
    <source>
        <dbReference type="Pfam" id="PF05050"/>
    </source>
</evidence>
<dbReference type="PANTHER" id="PTHR34203">
    <property type="entry name" value="METHYLTRANSFERASE, FKBM FAMILY PROTEIN"/>
    <property type="match status" value="1"/>
</dbReference>